<dbReference type="PANTHER" id="PTHR47354">
    <property type="entry name" value="NADH OXIDOREDUCTASE HCR"/>
    <property type="match status" value="1"/>
</dbReference>
<dbReference type="AlphaFoldDB" id="A0A5J5G2S7"/>
<name>A0A5J5G2S7_9GAMM</name>
<dbReference type="EC" id="1.6.-.-" evidence="12"/>
<feature type="domain" description="FAD-binding FR-type" evidence="11">
    <location>
        <begin position="7"/>
        <end position="107"/>
    </location>
</feature>
<dbReference type="PROSITE" id="PS51384">
    <property type="entry name" value="FAD_FR"/>
    <property type="match status" value="1"/>
</dbReference>
<evidence type="ECO:0000259" key="10">
    <source>
        <dbReference type="PROSITE" id="PS51085"/>
    </source>
</evidence>
<dbReference type="NCBIfam" id="NF007964">
    <property type="entry name" value="PRK10684.1"/>
    <property type="match status" value="1"/>
</dbReference>
<dbReference type="InterPro" id="IPR036010">
    <property type="entry name" value="2Fe-2S_ferredoxin-like_sf"/>
</dbReference>
<protein>
    <submittedName>
        <fullName evidence="12">NADH oxidoreductase</fullName>
        <ecNumber evidence="12">1.6.-.-</ecNumber>
    </submittedName>
</protein>
<gene>
    <name evidence="12" type="ORF">FJU30_07390</name>
</gene>
<dbReference type="Gene3D" id="3.40.50.80">
    <property type="entry name" value="Nucleotide-binding domain of ferredoxin-NADP reductase (FNR) module"/>
    <property type="match status" value="1"/>
</dbReference>
<evidence type="ECO:0000256" key="6">
    <source>
        <dbReference type="ARBA" id="ARBA00023002"/>
    </source>
</evidence>
<comment type="caution">
    <text evidence="12">The sequence shown here is derived from an EMBL/GenBank/DDBJ whole genome shotgun (WGS) entry which is preliminary data.</text>
</comment>
<keyword evidence="2" id="KW-0285">Flavoprotein</keyword>
<dbReference type="GO" id="GO:0051537">
    <property type="term" value="F:2 iron, 2 sulfur cluster binding"/>
    <property type="evidence" value="ECO:0007669"/>
    <property type="project" value="UniProtKB-KW"/>
</dbReference>
<dbReference type="PROSITE" id="PS51085">
    <property type="entry name" value="2FE2S_FER_2"/>
    <property type="match status" value="1"/>
</dbReference>
<comment type="similarity">
    <text evidence="9">In the N-terminal section; belongs to the FAD-binding oxidoreductase type 6 family.</text>
</comment>
<evidence type="ECO:0000256" key="7">
    <source>
        <dbReference type="ARBA" id="ARBA00023004"/>
    </source>
</evidence>
<feature type="domain" description="2Fe-2S ferredoxin-type" evidence="10">
    <location>
        <begin position="250"/>
        <end position="335"/>
    </location>
</feature>
<reference evidence="12 13" key="1">
    <citation type="submission" date="2019-09" db="EMBL/GenBank/DDBJ databases">
        <authorList>
            <person name="Li Y."/>
        </authorList>
    </citation>
    <scope>NUCLEOTIDE SEQUENCE [LARGE SCALE GENOMIC DNA]</scope>
    <source>
        <strain evidence="12 13">L3-3HA</strain>
    </source>
</reference>
<sequence length="335" mass="36951">MAMPTPQCPNRMQVHSVRQETPDVWTLSLINHDFYPYLPGQHALVSIAGSAQTLRPLTLSSSPGLSRFITLTVRRLANGIGSRWLTRDVQPGDELWLSDARGEFTCVHTASERYLMLAAGCGVTPIIAMCRWLLTRRPQVDIQVIYNVRDPQQIIFADEWQALRRRYRARLTLTLIAERGAGGEILPGRLTPAVLRRQAPDIAGRAVMICGPAPYMAQATRFCLQAGVAPERLFKEYFHAGEEEPMTTGERITLTLGQPPRVLSAPAGSNLLTALESHRIAVQAACRTGVCGSCRTRILHGRYTTISTSTLTEQEISQGYVLACSCRLLGDVVLA</sequence>
<dbReference type="InterPro" id="IPR006058">
    <property type="entry name" value="2Fe2S_fd_BS"/>
</dbReference>
<evidence type="ECO:0000256" key="3">
    <source>
        <dbReference type="ARBA" id="ARBA00022714"/>
    </source>
</evidence>
<dbReference type="InterPro" id="IPR001433">
    <property type="entry name" value="OxRdtase_FAD/NAD-bd"/>
</dbReference>
<evidence type="ECO:0000313" key="13">
    <source>
        <dbReference type="Proteomes" id="UP000335415"/>
    </source>
</evidence>
<dbReference type="PRINTS" id="PR00410">
    <property type="entry name" value="PHEHYDRXLASE"/>
</dbReference>
<dbReference type="Pfam" id="PF00175">
    <property type="entry name" value="NAD_binding_1"/>
    <property type="match status" value="1"/>
</dbReference>
<dbReference type="RefSeq" id="WP_150434347.1">
    <property type="nucleotide sequence ID" value="NZ_VYKJ01000003.1"/>
</dbReference>
<dbReference type="PANTHER" id="PTHR47354:SF6">
    <property type="entry name" value="NADH OXIDOREDUCTASE HCR"/>
    <property type="match status" value="1"/>
</dbReference>
<dbReference type="GO" id="GO:0016491">
    <property type="term" value="F:oxidoreductase activity"/>
    <property type="evidence" value="ECO:0007669"/>
    <property type="project" value="UniProtKB-KW"/>
</dbReference>
<dbReference type="Gene3D" id="2.40.30.10">
    <property type="entry name" value="Translation factors"/>
    <property type="match status" value="1"/>
</dbReference>
<keyword evidence="7" id="KW-0408">Iron</keyword>
<comment type="cofactor">
    <cofactor evidence="1">
        <name>FAD</name>
        <dbReference type="ChEBI" id="CHEBI:57692"/>
    </cofactor>
</comment>
<dbReference type="PROSITE" id="PS00197">
    <property type="entry name" value="2FE2S_FER_1"/>
    <property type="match status" value="1"/>
</dbReference>
<dbReference type="Pfam" id="PF00111">
    <property type="entry name" value="Fer2"/>
    <property type="match status" value="1"/>
</dbReference>
<dbReference type="InterPro" id="IPR017927">
    <property type="entry name" value="FAD-bd_FR_type"/>
</dbReference>
<dbReference type="InterPro" id="IPR001041">
    <property type="entry name" value="2Fe-2S_ferredoxin-type"/>
</dbReference>
<dbReference type="EMBL" id="VYKJ01000003">
    <property type="protein sequence ID" value="KAA9001072.1"/>
    <property type="molecule type" value="Genomic_DNA"/>
</dbReference>
<evidence type="ECO:0000256" key="2">
    <source>
        <dbReference type="ARBA" id="ARBA00022630"/>
    </source>
</evidence>
<dbReference type="OrthoDB" id="9796486at2"/>
<evidence type="ECO:0000256" key="9">
    <source>
        <dbReference type="ARBA" id="ARBA00061434"/>
    </source>
</evidence>
<dbReference type="Gene3D" id="3.10.20.30">
    <property type="match status" value="1"/>
</dbReference>
<dbReference type="InterPro" id="IPR050415">
    <property type="entry name" value="MRET"/>
</dbReference>
<evidence type="ECO:0000313" key="12">
    <source>
        <dbReference type="EMBL" id="KAA9001072.1"/>
    </source>
</evidence>
<dbReference type="GO" id="GO:0046872">
    <property type="term" value="F:metal ion binding"/>
    <property type="evidence" value="ECO:0007669"/>
    <property type="project" value="UniProtKB-KW"/>
</dbReference>
<keyword evidence="8" id="KW-0411">Iron-sulfur</keyword>
<dbReference type="Proteomes" id="UP000335415">
    <property type="component" value="Unassembled WGS sequence"/>
</dbReference>
<organism evidence="12 13">
    <name type="scientific">Affinibrenneria salicis</name>
    <dbReference type="NCBI Taxonomy" id="2590031"/>
    <lineage>
        <taxon>Bacteria</taxon>
        <taxon>Pseudomonadati</taxon>
        <taxon>Pseudomonadota</taxon>
        <taxon>Gammaproteobacteria</taxon>
        <taxon>Enterobacterales</taxon>
        <taxon>Pectobacteriaceae</taxon>
        <taxon>Affinibrenneria</taxon>
    </lineage>
</organism>
<dbReference type="InterPro" id="IPR039261">
    <property type="entry name" value="FNR_nucleotide-bd"/>
</dbReference>
<dbReference type="SUPFAM" id="SSF54292">
    <property type="entry name" value="2Fe-2S ferredoxin-like"/>
    <property type="match status" value="1"/>
</dbReference>
<keyword evidence="13" id="KW-1185">Reference proteome</keyword>
<accession>A0A5J5G2S7</accession>
<evidence type="ECO:0000256" key="8">
    <source>
        <dbReference type="ARBA" id="ARBA00023014"/>
    </source>
</evidence>
<keyword evidence="5" id="KW-0274">FAD</keyword>
<evidence type="ECO:0000259" key="11">
    <source>
        <dbReference type="PROSITE" id="PS51384"/>
    </source>
</evidence>
<keyword evidence="6 12" id="KW-0560">Oxidoreductase</keyword>
<dbReference type="InterPro" id="IPR017938">
    <property type="entry name" value="Riboflavin_synthase-like_b-brl"/>
</dbReference>
<evidence type="ECO:0000256" key="4">
    <source>
        <dbReference type="ARBA" id="ARBA00022723"/>
    </source>
</evidence>
<dbReference type="CDD" id="cd00207">
    <property type="entry name" value="fer2"/>
    <property type="match status" value="1"/>
</dbReference>
<keyword evidence="4" id="KW-0479">Metal-binding</keyword>
<proteinExistence type="inferred from homology"/>
<keyword evidence="3" id="KW-0001">2Fe-2S</keyword>
<dbReference type="SUPFAM" id="SSF63380">
    <property type="entry name" value="Riboflavin synthase domain-like"/>
    <property type="match status" value="1"/>
</dbReference>
<dbReference type="InterPro" id="IPR012675">
    <property type="entry name" value="Beta-grasp_dom_sf"/>
</dbReference>
<dbReference type="SUPFAM" id="SSF52343">
    <property type="entry name" value="Ferredoxin reductase-like, C-terminal NADP-linked domain"/>
    <property type="match status" value="1"/>
</dbReference>
<evidence type="ECO:0000256" key="5">
    <source>
        <dbReference type="ARBA" id="ARBA00022827"/>
    </source>
</evidence>
<evidence type="ECO:0000256" key="1">
    <source>
        <dbReference type="ARBA" id="ARBA00001974"/>
    </source>
</evidence>